<name>A0A915PSH5_9BILA</name>
<dbReference type="Proteomes" id="UP000887581">
    <property type="component" value="Unplaced"/>
</dbReference>
<protein>
    <submittedName>
        <fullName evidence="2">Secreted protein</fullName>
    </submittedName>
</protein>
<evidence type="ECO:0000313" key="1">
    <source>
        <dbReference type="Proteomes" id="UP000887581"/>
    </source>
</evidence>
<keyword evidence="1" id="KW-1185">Reference proteome</keyword>
<dbReference type="WBParaSite" id="sdigi.contig397.g8021.t1">
    <property type="protein sequence ID" value="sdigi.contig397.g8021.t1"/>
    <property type="gene ID" value="sdigi.contig397.g8021"/>
</dbReference>
<organism evidence="1 2">
    <name type="scientific">Setaria digitata</name>
    <dbReference type="NCBI Taxonomy" id="48799"/>
    <lineage>
        <taxon>Eukaryota</taxon>
        <taxon>Metazoa</taxon>
        <taxon>Ecdysozoa</taxon>
        <taxon>Nematoda</taxon>
        <taxon>Chromadorea</taxon>
        <taxon>Rhabditida</taxon>
        <taxon>Spirurina</taxon>
        <taxon>Spiruromorpha</taxon>
        <taxon>Filarioidea</taxon>
        <taxon>Setariidae</taxon>
        <taxon>Setaria</taxon>
    </lineage>
</organism>
<evidence type="ECO:0000313" key="2">
    <source>
        <dbReference type="WBParaSite" id="sdigi.contig397.g8021.t1"/>
    </source>
</evidence>
<accession>A0A915PSH5</accession>
<proteinExistence type="predicted"/>
<dbReference type="AlphaFoldDB" id="A0A915PSH5"/>
<sequence>MLRATVLSFACTLMYRPAALHYASAHVWGSANEERISARVCVLHADRHAYICLSVYDSLLCGPFGQEQQSRESERERRLFASLI</sequence>
<reference evidence="2" key="1">
    <citation type="submission" date="2022-11" db="UniProtKB">
        <authorList>
            <consortium name="WormBaseParasite"/>
        </authorList>
    </citation>
    <scope>IDENTIFICATION</scope>
</reference>